<dbReference type="GO" id="GO:0004857">
    <property type="term" value="F:enzyme inhibitor activity"/>
    <property type="evidence" value="ECO:0007669"/>
    <property type="project" value="InterPro"/>
</dbReference>
<dbReference type="PANTHER" id="PTHR35357:SF8">
    <property type="entry name" value="OS01G0111000 PROTEIN"/>
    <property type="match status" value="1"/>
</dbReference>
<reference evidence="5 6" key="1">
    <citation type="submission" date="2016-09" db="EMBL/GenBank/DDBJ databases">
        <title>The draft genome of Dichanthelium oligosanthes: A C3 panicoid grass species.</title>
        <authorList>
            <person name="Studer A.J."/>
            <person name="Schnable J.C."/>
            <person name="Brutnell T.P."/>
        </authorList>
    </citation>
    <scope>NUCLEOTIDE SEQUENCE [LARGE SCALE GENOMIC DNA]</scope>
    <source>
        <strain evidence="6">cv. Kellogg 1175</strain>
        <tissue evidence="5">Leaf</tissue>
    </source>
</reference>
<evidence type="ECO:0000256" key="1">
    <source>
        <dbReference type="ARBA" id="ARBA00022729"/>
    </source>
</evidence>
<name>A0A1E5USN5_9POAL</name>
<feature type="domain" description="Pectinesterase inhibitor" evidence="4">
    <location>
        <begin position="25"/>
        <end position="99"/>
    </location>
</feature>
<keyword evidence="6" id="KW-1185">Reference proteome</keyword>
<dbReference type="STRING" id="888268.A0A1E5USN5"/>
<evidence type="ECO:0000256" key="2">
    <source>
        <dbReference type="ARBA" id="ARBA00023157"/>
    </source>
</evidence>
<dbReference type="InterPro" id="IPR035513">
    <property type="entry name" value="Invertase/methylesterase_inhib"/>
</dbReference>
<dbReference type="InterPro" id="IPR006501">
    <property type="entry name" value="Pectinesterase_inhib_dom"/>
</dbReference>
<dbReference type="Gene3D" id="1.20.140.40">
    <property type="entry name" value="Invertase/pectin methylesterase inhibitor family protein"/>
    <property type="match status" value="1"/>
</dbReference>
<dbReference type="PANTHER" id="PTHR35357">
    <property type="entry name" value="OS02G0537100 PROTEIN"/>
    <property type="match status" value="1"/>
</dbReference>
<sequence length="113" mass="11813">MVTANVPAILPVCKTVGGGNPFFSVQFCLDALGSDPRSADAGMNYRTHSLIAVDLLTANATSTAAKIESLIRRGGGRDDDDATARCLRSCQALYSGILQRQPGSKGAIQDEGQ</sequence>
<dbReference type="EMBL" id="LWDX02065173">
    <property type="protein sequence ID" value="OEL15867.1"/>
    <property type="molecule type" value="Genomic_DNA"/>
</dbReference>
<comment type="similarity">
    <text evidence="3">Belongs to the PMEI family.</text>
</comment>
<protein>
    <recommendedName>
        <fullName evidence="4">Pectinesterase inhibitor domain-containing protein</fullName>
    </recommendedName>
</protein>
<evidence type="ECO:0000313" key="5">
    <source>
        <dbReference type="EMBL" id="OEL15867.1"/>
    </source>
</evidence>
<dbReference type="SUPFAM" id="SSF101148">
    <property type="entry name" value="Plant invertase/pectin methylesterase inhibitor"/>
    <property type="match status" value="1"/>
</dbReference>
<dbReference type="AlphaFoldDB" id="A0A1E5USN5"/>
<evidence type="ECO:0000256" key="3">
    <source>
        <dbReference type="ARBA" id="ARBA00038471"/>
    </source>
</evidence>
<keyword evidence="1" id="KW-0732">Signal</keyword>
<dbReference type="Proteomes" id="UP000095767">
    <property type="component" value="Unassembled WGS sequence"/>
</dbReference>
<evidence type="ECO:0000259" key="4">
    <source>
        <dbReference type="Pfam" id="PF04043"/>
    </source>
</evidence>
<organism evidence="5 6">
    <name type="scientific">Dichanthelium oligosanthes</name>
    <dbReference type="NCBI Taxonomy" id="888268"/>
    <lineage>
        <taxon>Eukaryota</taxon>
        <taxon>Viridiplantae</taxon>
        <taxon>Streptophyta</taxon>
        <taxon>Embryophyta</taxon>
        <taxon>Tracheophyta</taxon>
        <taxon>Spermatophyta</taxon>
        <taxon>Magnoliopsida</taxon>
        <taxon>Liliopsida</taxon>
        <taxon>Poales</taxon>
        <taxon>Poaceae</taxon>
        <taxon>PACMAD clade</taxon>
        <taxon>Panicoideae</taxon>
        <taxon>Panicodae</taxon>
        <taxon>Paniceae</taxon>
        <taxon>Dichantheliinae</taxon>
        <taxon>Dichanthelium</taxon>
    </lineage>
</organism>
<keyword evidence="2" id="KW-1015">Disulfide bond</keyword>
<accession>A0A1E5USN5</accession>
<dbReference type="OrthoDB" id="689831at2759"/>
<gene>
    <name evidence="5" type="ORF">BAE44_0023114</name>
</gene>
<proteinExistence type="inferred from homology"/>
<dbReference type="Pfam" id="PF04043">
    <property type="entry name" value="PMEI"/>
    <property type="match status" value="1"/>
</dbReference>
<comment type="caution">
    <text evidence="5">The sequence shown here is derived from an EMBL/GenBank/DDBJ whole genome shotgun (WGS) entry which is preliminary data.</text>
</comment>
<evidence type="ECO:0000313" key="6">
    <source>
        <dbReference type="Proteomes" id="UP000095767"/>
    </source>
</evidence>